<accession>A0A6A6U0Q4</accession>
<proteinExistence type="predicted"/>
<organism evidence="1 2">
    <name type="scientific">Microthyrium microscopicum</name>
    <dbReference type="NCBI Taxonomy" id="703497"/>
    <lineage>
        <taxon>Eukaryota</taxon>
        <taxon>Fungi</taxon>
        <taxon>Dikarya</taxon>
        <taxon>Ascomycota</taxon>
        <taxon>Pezizomycotina</taxon>
        <taxon>Dothideomycetes</taxon>
        <taxon>Dothideomycetes incertae sedis</taxon>
        <taxon>Microthyriales</taxon>
        <taxon>Microthyriaceae</taxon>
        <taxon>Microthyrium</taxon>
    </lineage>
</organism>
<protein>
    <submittedName>
        <fullName evidence="1">Uncharacterized protein</fullName>
    </submittedName>
</protein>
<evidence type="ECO:0000313" key="2">
    <source>
        <dbReference type="Proteomes" id="UP000799302"/>
    </source>
</evidence>
<reference evidence="1" key="1">
    <citation type="journal article" date="2020" name="Stud. Mycol.">
        <title>101 Dothideomycetes genomes: a test case for predicting lifestyles and emergence of pathogens.</title>
        <authorList>
            <person name="Haridas S."/>
            <person name="Albert R."/>
            <person name="Binder M."/>
            <person name="Bloem J."/>
            <person name="Labutti K."/>
            <person name="Salamov A."/>
            <person name="Andreopoulos B."/>
            <person name="Baker S."/>
            <person name="Barry K."/>
            <person name="Bills G."/>
            <person name="Bluhm B."/>
            <person name="Cannon C."/>
            <person name="Castanera R."/>
            <person name="Culley D."/>
            <person name="Daum C."/>
            <person name="Ezra D."/>
            <person name="Gonzalez J."/>
            <person name="Henrissat B."/>
            <person name="Kuo A."/>
            <person name="Liang C."/>
            <person name="Lipzen A."/>
            <person name="Lutzoni F."/>
            <person name="Magnuson J."/>
            <person name="Mondo S."/>
            <person name="Nolan M."/>
            <person name="Ohm R."/>
            <person name="Pangilinan J."/>
            <person name="Park H.-J."/>
            <person name="Ramirez L."/>
            <person name="Alfaro M."/>
            <person name="Sun H."/>
            <person name="Tritt A."/>
            <person name="Yoshinaga Y."/>
            <person name="Zwiers L.-H."/>
            <person name="Turgeon B."/>
            <person name="Goodwin S."/>
            <person name="Spatafora J."/>
            <person name="Crous P."/>
            <person name="Grigoriev I."/>
        </authorList>
    </citation>
    <scope>NUCLEOTIDE SEQUENCE</scope>
    <source>
        <strain evidence="1">CBS 115976</strain>
    </source>
</reference>
<dbReference type="Proteomes" id="UP000799302">
    <property type="component" value="Unassembled WGS sequence"/>
</dbReference>
<dbReference type="EMBL" id="MU004241">
    <property type="protein sequence ID" value="KAF2664833.1"/>
    <property type="molecule type" value="Genomic_DNA"/>
</dbReference>
<dbReference type="AlphaFoldDB" id="A0A6A6U0Q4"/>
<gene>
    <name evidence="1" type="ORF">BT63DRAFT_77504</name>
</gene>
<name>A0A6A6U0Q4_9PEZI</name>
<sequence>MRGRLSKLKKYKKCSFSLMERFKSHNHFKSIPLQDIQSTFLVLPSIPAIQTTMLFQTFALCAAMLAGLSAACTPGAYACCKCFICNELPKLTGN</sequence>
<evidence type="ECO:0000313" key="1">
    <source>
        <dbReference type="EMBL" id="KAF2664833.1"/>
    </source>
</evidence>
<keyword evidence="2" id="KW-1185">Reference proteome</keyword>